<comment type="subcellular location">
    <subcellularLocation>
        <location evidence="1">Secreted</location>
    </subcellularLocation>
</comment>
<dbReference type="GO" id="GO:0005576">
    <property type="term" value="C:extracellular region"/>
    <property type="evidence" value="ECO:0007669"/>
    <property type="project" value="UniProtKB-SubCell"/>
</dbReference>
<feature type="domain" description="EGF-like" evidence="11">
    <location>
        <begin position="124"/>
        <end position="161"/>
    </location>
</feature>
<dbReference type="Pfam" id="PF00008">
    <property type="entry name" value="EGF"/>
    <property type="match status" value="3"/>
</dbReference>
<evidence type="ECO:0000313" key="12">
    <source>
        <dbReference type="EMBL" id="CAF3730789.1"/>
    </source>
</evidence>
<feature type="domain" description="EGF-like" evidence="11">
    <location>
        <begin position="77"/>
        <end position="114"/>
    </location>
</feature>
<feature type="chain" id="PRO_5032857181" description="EGF-like domain-containing protein" evidence="10">
    <location>
        <begin position="19"/>
        <end position="167"/>
    </location>
</feature>
<dbReference type="CDD" id="cd00054">
    <property type="entry name" value="EGF_CA"/>
    <property type="match status" value="3"/>
</dbReference>
<dbReference type="Gene3D" id="2.10.25.10">
    <property type="entry name" value="Laminin"/>
    <property type="match status" value="3"/>
</dbReference>
<dbReference type="PANTHER" id="PTHR24049:SF22">
    <property type="entry name" value="DROSOPHILA CRUMBS HOMOLOG"/>
    <property type="match status" value="1"/>
</dbReference>
<dbReference type="GO" id="GO:0007157">
    <property type="term" value="P:heterophilic cell-cell adhesion via plasma membrane cell adhesion molecules"/>
    <property type="evidence" value="ECO:0007669"/>
    <property type="project" value="TreeGrafter"/>
</dbReference>
<dbReference type="GO" id="GO:0032991">
    <property type="term" value="C:protein-containing complex"/>
    <property type="evidence" value="ECO:0007669"/>
    <property type="project" value="TreeGrafter"/>
</dbReference>
<accession>A0A818WUF2</accession>
<dbReference type="PROSITE" id="PS50026">
    <property type="entry name" value="EGF_3"/>
    <property type="match status" value="3"/>
</dbReference>
<evidence type="ECO:0000256" key="6">
    <source>
        <dbReference type="ARBA" id="ARBA00022837"/>
    </source>
</evidence>
<feature type="disulfide bond" evidence="9">
    <location>
        <begin position="104"/>
        <end position="113"/>
    </location>
</feature>
<keyword evidence="4 10" id="KW-0732">Signal</keyword>
<comment type="caution">
    <text evidence="12">The sequence shown here is derived from an EMBL/GenBank/DDBJ whole genome shotgun (WGS) entry which is preliminary data.</text>
</comment>
<dbReference type="Proteomes" id="UP000663836">
    <property type="component" value="Unassembled WGS sequence"/>
</dbReference>
<keyword evidence="7 9" id="KW-1015">Disulfide bond</keyword>
<keyword evidence="2" id="KW-0964">Secreted</keyword>
<dbReference type="GO" id="GO:0048589">
    <property type="term" value="P:developmental growth"/>
    <property type="evidence" value="ECO:0007669"/>
    <property type="project" value="UniProtKB-ARBA"/>
</dbReference>
<gene>
    <name evidence="12" type="ORF">JBS370_LOCUS11398</name>
</gene>
<keyword evidence="8" id="KW-0325">Glycoprotein</keyword>
<name>A0A818WUF2_9BILA</name>
<dbReference type="PANTHER" id="PTHR24049">
    <property type="entry name" value="CRUMBS FAMILY MEMBER"/>
    <property type="match status" value="1"/>
</dbReference>
<evidence type="ECO:0000256" key="1">
    <source>
        <dbReference type="ARBA" id="ARBA00004613"/>
    </source>
</evidence>
<dbReference type="SMART" id="SM00181">
    <property type="entry name" value="EGF"/>
    <property type="match status" value="3"/>
</dbReference>
<dbReference type="SUPFAM" id="SSF57196">
    <property type="entry name" value="EGF/Laminin"/>
    <property type="match status" value="3"/>
</dbReference>
<keyword evidence="5" id="KW-0677">Repeat</keyword>
<dbReference type="EMBL" id="CAJOBD010000876">
    <property type="protein sequence ID" value="CAF3730789.1"/>
    <property type="molecule type" value="Genomic_DNA"/>
</dbReference>
<evidence type="ECO:0000259" key="11">
    <source>
        <dbReference type="PROSITE" id="PS50026"/>
    </source>
</evidence>
<feature type="disulfide bond" evidence="9">
    <location>
        <begin position="151"/>
        <end position="160"/>
    </location>
</feature>
<dbReference type="GO" id="GO:0005886">
    <property type="term" value="C:plasma membrane"/>
    <property type="evidence" value="ECO:0007669"/>
    <property type="project" value="TreeGrafter"/>
</dbReference>
<sequence length="167" mass="17279">MQAFSSVLFINILIFIHGQLINIESKIVNNYCSNFPNPCKNGASCESMPGGGYRCICRAGFTGNFCELSTGTSTGSSSTACNNNRCANGASCQSVPGGGYRCICRPGFTGNFCELSTGTSTGSSSTACSNNRCTNGASCQSVPGGGYRCICRAGFTGNFCELSTGTF</sequence>
<dbReference type="InterPro" id="IPR001881">
    <property type="entry name" value="EGF-like_Ca-bd_dom"/>
</dbReference>
<evidence type="ECO:0000256" key="5">
    <source>
        <dbReference type="ARBA" id="ARBA00022737"/>
    </source>
</evidence>
<dbReference type="SMART" id="SM00179">
    <property type="entry name" value="EGF_CA"/>
    <property type="match status" value="3"/>
</dbReference>
<organism evidence="12 13">
    <name type="scientific">Rotaria sordida</name>
    <dbReference type="NCBI Taxonomy" id="392033"/>
    <lineage>
        <taxon>Eukaryota</taxon>
        <taxon>Metazoa</taxon>
        <taxon>Spiralia</taxon>
        <taxon>Gnathifera</taxon>
        <taxon>Rotifera</taxon>
        <taxon>Eurotatoria</taxon>
        <taxon>Bdelloidea</taxon>
        <taxon>Philodinida</taxon>
        <taxon>Philodinidae</taxon>
        <taxon>Rotaria</taxon>
    </lineage>
</organism>
<evidence type="ECO:0000256" key="9">
    <source>
        <dbReference type="PROSITE-ProRule" id="PRU00076"/>
    </source>
</evidence>
<keyword evidence="3 9" id="KW-0245">EGF-like domain</keyword>
<feature type="signal peptide" evidence="10">
    <location>
        <begin position="1"/>
        <end position="18"/>
    </location>
</feature>
<evidence type="ECO:0000256" key="2">
    <source>
        <dbReference type="ARBA" id="ARBA00022525"/>
    </source>
</evidence>
<protein>
    <recommendedName>
        <fullName evidence="11">EGF-like domain-containing protein</fullName>
    </recommendedName>
</protein>
<dbReference type="FunFam" id="2.10.25.10:FF:000045">
    <property type="entry name" value="Slit guidance ligand 2"/>
    <property type="match status" value="2"/>
</dbReference>
<dbReference type="AlphaFoldDB" id="A0A818WUF2"/>
<comment type="caution">
    <text evidence="9">Lacks conserved residue(s) required for the propagation of feature annotation.</text>
</comment>
<dbReference type="FunFam" id="2.10.25.10:FF:000508">
    <property type="entry name" value="Eyes shut homolog"/>
    <property type="match status" value="1"/>
</dbReference>
<evidence type="ECO:0000256" key="7">
    <source>
        <dbReference type="ARBA" id="ARBA00023157"/>
    </source>
</evidence>
<evidence type="ECO:0000256" key="8">
    <source>
        <dbReference type="ARBA" id="ARBA00023180"/>
    </source>
</evidence>
<dbReference type="InterPro" id="IPR000742">
    <property type="entry name" value="EGF"/>
</dbReference>
<dbReference type="PROSITE" id="PS00022">
    <property type="entry name" value="EGF_1"/>
    <property type="match status" value="3"/>
</dbReference>
<dbReference type="GO" id="GO:0005509">
    <property type="term" value="F:calcium ion binding"/>
    <property type="evidence" value="ECO:0007669"/>
    <property type="project" value="InterPro"/>
</dbReference>
<keyword evidence="6" id="KW-0106">Calcium</keyword>
<evidence type="ECO:0000256" key="4">
    <source>
        <dbReference type="ARBA" id="ARBA00022729"/>
    </source>
</evidence>
<evidence type="ECO:0000313" key="13">
    <source>
        <dbReference type="Proteomes" id="UP000663836"/>
    </source>
</evidence>
<dbReference type="GO" id="GO:0007399">
    <property type="term" value="P:nervous system development"/>
    <property type="evidence" value="ECO:0007669"/>
    <property type="project" value="UniProtKB-ARBA"/>
</dbReference>
<dbReference type="GO" id="GO:0045197">
    <property type="term" value="P:establishment or maintenance of epithelial cell apical/basal polarity"/>
    <property type="evidence" value="ECO:0007669"/>
    <property type="project" value="TreeGrafter"/>
</dbReference>
<evidence type="ECO:0000256" key="3">
    <source>
        <dbReference type="ARBA" id="ARBA00022536"/>
    </source>
</evidence>
<proteinExistence type="predicted"/>
<reference evidence="12" key="1">
    <citation type="submission" date="2021-02" db="EMBL/GenBank/DDBJ databases">
        <authorList>
            <person name="Nowell W R."/>
        </authorList>
    </citation>
    <scope>NUCLEOTIDE SEQUENCE</scope>
</reference>
<feature type="domain" description="EGF-like" evidence="11">
    <location>
        <begin position="28"/>
        <end position="67"/>
    </location>
</feature>
<dbReference type="InterPro" id="IPR051022">
    <property type="entry name" value="Notch_Cell-Fate_Det"/>
</dbReference>
<evidence type="ECO:0000256" key="10">
    <source>
        <dbReference type="SAM" id="SignalP"/>
    </source>
</evidence>
<feature type="disulfide bond" evidence="9">
    <location>
        <begin position="57"/>
        <end position="66"/>
    </location>
</feature>
<dbReference type="PROSITE" id="PS01186">
    <property type="entry name" value="EGF_2"/>
    <property type="match status" value="3"/>
</dbReference>